<comment type="caution">
    <text evidence="7">The sequence shown here is derived from an EMBL/GenBank/DDBJ whole genome shotgun (WGS) entry which is preliminary data.</text>
</comment>
<evidence type="ECO:0000256" key="2">
    <source>
        <dbReference type="ARBA" id="ARBA00022692"/>
    </source>
</evidence>
<keyword evidence="2 5" id="KW-0812">Transmembrane</keyword>
<keyword evidence="3 5" id="KW-1133">Transmembrane helix</keyword>
<sequence length="153" mass="16843">MSFDGNGQNPQGGYIPPVDPVQHMEPAGYTAPQDPYAGQQAQYGAPAQDPYAAQQAAYAQMPYANPMQAPVEQKSAIVAALLAFFLGTLGVHNFYLGYNKLGVIQLLLTLFGWILLFIPNIAVGIWVLVEMVLYLVSNEPRWRYDARGVLINR</sequence>
<feature type="transmembrane region" description="Helical" evidence="5">
    <location>
        <begin position="110"/>
        <end position="136"/>
    </location>
</feature>
<proteinExistence type="predicted"/>
<dbReference type="Proteomes" id="UP000010301">
    <property type="component" value="Unassembled WGS sequence"/>
</dbReference>
<dbReference type="RefSeq" id="WP_006546456.1">
    <property type="nucleotide sequence ID" value="NZ_DS999543.1"/>
</dbReference>
<dbReference type="HOGENOM" id="CLU_081297_1_1_11"/>
<organism evidence="7 8">
    <name type="scientific">Gleimia coleocanis DSM 15436</name>
    <dbReference type="NCBI Taxonomy" id="525245"/>
    <lineage>
        <taxon>Bacteria</taxon>
        <taxon>Bacillati</taxon>
        <taxon>Actinomycetota</taxon>
        <taxon>Actinomycetes</taxon>
        <taxon>Actinomycetales</taxon>
        <taxon>Actinomycetaceae</taxon>
        <taxon>Gleimia</taxon>
    </lineage>
</organism>
<evidence type="ECO:0000256" key="1">
    <source>
        <dbReference type="ARBA" id="ARBA00004141"/>
    </source>
</evidence>
<evidence type="ECO:0000256" key="5">
    <source>
        <dbReference type="SAM" id="Phobius"/>
    </source>
</evidence>
<dbReference type="AlphaFoldDB" id="C0W0U1"/>
<protein>
    <submittedName>
        <fullName evidence="7">TM2 domain protein</fullName>
    </submittedName>
</protein>
<evidence type="ECO:0000256" key="4">
    <source>
        <dbReference type="ARBA" id="ARBA00023136"/>
    </source>
</evidence>
<feature type="transmembrane region" description="Helical" evidence="5">
    <location>
        <begin position="76"/>
        <end position="98"/>
    </location>
</feature>
<dbReference type="Pfam" id="PF05154">
    <property type="entry name" value="TM2"/>
    <property type="match status" value="1"/>
</dbReference>
<evidence type="ECO:0000313" key="7">
    <source>
        <dbReference type="EMBL" id="EEH63665.1"/>
    </source>
</evidence>
<evidence type="ECO:0000256" key="3">
    <source>
        <dbReference type="ARBA" id="ARBA00022989"/>
    </source>
</evidence>
<evidence type="ECO:0000259" key="6">
    <source>
        <dbReference type="Pfam" id="PF05154"/>
    </source>
</evidence>
<evidence type="ECO:0000313" key="8">
    <source>
        <dbReference type="Proteomes" id="UP000010301"/>
    </source>
</evidence>
<dbReference type="GO" id="GO:0016020">
    <property type="term" value="C:membrane"/>
    <property type="evidence" value="ECO:0007669"/>
    <property type="project" value="UniProtKB-SubCell"/>
</dbReference>
<name>C0W0U1_9ACTO</name>
<dbReference type="STRING" id="525245.HMPREF0044_0684"/>
<dbReference type="eggNOG" id="COG2314">
    <property type="taxonomic scope" value="Bacteria"/>
</dbReference>
<reference evidence="7 8" key="1">
    <citation type="submission" date="2009-01" db="EMBL/GenBank/DDBJ databases">
        <authorList>
            <person name="Qin X."/>
            <person name="Bachman B."/>
            <person name="Battles P."/>
            <person name="Bell A."/>
            <person name="Bess C."/>
            <person name="Bickham C."/>
            <person name="Chaboub L."/>
            <person name="Chen D."/>
            <person name="Coyle M."/>
            <person name="Deiros D.R."/>
            <person name="Dinh H."/>
            <person name="Forbes L."/>
            <person name="Fowler G."/>
            <person name="Francisco L."/>
            <person name="Fu Q."/>
            <person name="Gubbala S."/>
            <person name="Hale W."/>
            <person name="Han Y."/>
            <person name="Hemphill L."/>
            <person name="Highlander S.K."/>
            <person name="Hirani K."/>
            <person name="Hogues M."/>
            <person name="Jackson L."/>
            <person name="Jakkamsetti A."/>
            <person name="Javaid M."/>
            <person name="Jiang H."/>
            <person name="Korchina V."/>
            <person name="Kovar C."/>
            <person name="Lara F."/>
            <person name="Lee S."/>
            <person name="Mata R."/>
            <person name="Mathew T."/>
            <person name="Moen C."/>
            <person name="Morales K."/>
            <person name="Munidasa M."/>
            <person name="Nazareth L."/>
            <person name="Ngo R."/>
            <person name="Nguyen L."/>
            <person name="Okwuonu G."/>
            <person name="Ongeri F."/>
            <person name="Patil S."/>
            <person name="Petrosino J."/>
            <person name="Pham C."/>
            <person name="Pham P."/>
            <person name="Pu L.-L."/>
            <person name="Puazo M."/>
            <person name="Raj R."/>
            <person name="Reid J."/>
            <person name="Rouhana J."/>
            <person name="Saada N."/>
            <person name="Shang Y."/>
            <person name="Simmons D."/>
            <person name="Thornton R."/>
            <person name="Warren J."/>
            <person name="Weissenberger G."/>
            <person name="Zhang J."/>
            <person name="Zhang L."/>
            <person name="Zhou C."/>
            <person name="Zhu D."/>
            <person name="Muzny D."/>
            <person name="Worley K."/>
            <person name="Gibbs R."/>
        </authorList>
    </citation>
    <scope>NUCLEOTIDE SEQUENCE [LARGE SCALE GENOMIC DNA]</scope>
    <source>
        <strain evidence="7 8">DSM 15436</strain>
    </source>
</reference>
<keyword evidence="4 5" id="KW-0472">Membrane</keyword>
<accession>C0W0U1</accession>
<dbReference type="OrthoDB" id="2004788at2"/>
<feature type="domain" description="TM2" evidence="6">
    <location>
        <begin position="73"/>
        <end position="117"/>
    </location>
</feature>
<keyword evidence="8" id="KW-1185">Reference proteome</keyword>
<comment type="subcellular location">
    <subcellularLocation>
        <location evidence="1">Membrane</location>
        <topology evidence="1">Multi-pass membrane protein</topology>
    </subcellularLocation>
</comment>
<dbReference type="InterPro" id="IPR007829">
    <property type="entry name" value="TM2"/>
</dbReference>
<dbReference type="EMBL" id="ACFG01000030">
    <property type="protein sequence ID" value="EEH63665.1"/>
    <property type="molecule type" value="Genomic_DNA"/>
</dbReference>
<gene>
    <name evidence="7" type="ORF">HMPREF0044_0684</name>
</gene>